<feature type="chain" id="PRO_5047540921" evidence="3">
    <location>
        <begin position="30"/>
        <end position="1134"/>
    </location>
</feature>
<dbReference type="RefSeq" id="WP_382358214.1">
    <property type="nucleotide sequence ID" value="NZ_JBHTGR010000009.1"/>
</dbReference>
<accession>A0ABW2US33</accession>
<feature type="domain" description="Pesticidal crystal protein Cry22Aa Ig-like" evidence="4">
    <location>
        <begin position="185"/>
        <end position="261"/>
    </location>
</feature>
<evidence type="ECO:0000313" key="6">
    <source>
        <dbReference type="Proteomes" id="UP001596620"/>
    </source>
</evidence>
<organism evidence="5 6">
    <name type="scientific">Lentibacillus kimchii</name>
    <dbReference type="NCBI Taxonomy" id="1542911"/>
    <lineage>
        <taxon>Bacteria</taxon>
        <taxon>Bacillati</taxon>
        <taxon>Bacillota</taxon>
        <taxon>Bacilli</taxon>
        <taxon>Bacillales</taxon>
        <taxon>Bacillaceae</taxon>
        <taxon>Lentibacillus</taxon>
    </lineage>
</organism>
<keyword evidence="6" id="KW-1185">Reference proteome</keyword>
<feature type="coiled-coil region" evidence="1">
    <location>
        <begin position="483"/>
        <end position="587"/>
    </location>
</feature>
<dbReference type="Pfam" id="PF16403">
    <property type="entry name" value="Bact_surface_Ig-like"/>
    <property type="match status" value="1"/>
</dbReference>
<keyword evidence="3" id="KW-0732">Signal</keyword>
<feature type="coiled-coil region" evidence="1">
    <location>
        <begin position="704"/>
        <end position="731"/>
    </location>
</feature>
<evidence type="ECO:0000313" key="5">
    <source>
        <dbReference type="EMBL" id="MFC7746704.1"/>
    </source>
</evidence>
<keyword evidence="1" id="KW-0175">Coiled coil</keyword>
<sequence length="1134" mass="123313">MNKPFKVFSTASVAAVAATSMAAVAPVSAAAADAEMDEVSFEIDGNIVTENPDQLNYIKNHQDADGYDTYFNNDGNLKYDIQTVQINDETYLLDSINYQKSQNPDGTLGDWVEDANPIDSQIYVDSVSAINAYTVEVTFDNDETTEIDLDEALTDGENEITFTYQGNQFTATVSYDADTEAPELSVDGNKTVEVENGGDFNLPDATGTDNRDENVDVTSVITNAAGDELDEIDTTKAGTYTITYSAEDEAGNKADDVEVTVNVAEAAPPVPPTPAVPVVDSVGANNGTVTVTFNKDVEEVPEDLSVTKDDEALELDADAFKVVDGQVEITVPKVETSTEGVTKVTYGVTQGDATQEATVIVPAELSPATDLVAEATEAVEDFEANVDSAEKVEGLVTDSDERNDVMNSYVPAANTIQKLNSGEEKEELQSRLDAANDVLIAAGSVDSLQDSTEDLNKDNLDVAKATVTKSQNFVDAVEDGDAKDTLQGLIDEAQENIDDFTKANQEEIDEAVNKAQDAIDQLGEDYKDVEITGDNLTEAQDDVSKAKDLIATAKDLDENVVFETYALDQLEDKIADYISDHQDKVDNAVNTAQDAIDNLPETVTSENIDDVRNDVAEAKDFVADAHELDENVVFETYALDQLEEQLDAVDEATNAISDIGDPADFSLEDLDDDAAKVANAEDKVEVVKDSDVKAENVIVNYDHFELAQNKIDELKDQMENAEAASMDARSALTNLPIAENITLDHKGQVEKARTALNKATDFDNVKEADFNNVWKLTDAEDKIETLEEEKEEANKEMISIAKGVTGLVDEDEDLSADVDQAAINDLQARLDATNYDTEEDAQLLQKKLNAAQELLDEKQEANKEMASIAKGVTGLVDEDEDLSADVDQAAINDLQSRLDATNYDTEEDAQLLQKKLNKAQKLVSQQAFEDEVAKFTSDNVTVKQDAEVLTLPELSDGYTATVASSTDEDVITSNGEVIPPENESTVDVEFLVSEQKANGKTATTDSIEVTVPQSSDSMVKVLEIRTNDKNGSSYWSIETEFEELKINELQSLKFTLYNDGDNIGEQEATEKTLNLEKSGVSSPFYIGEDTEDGYWNTTQVVSEGVTPDKVEMEFEDSEGNTRTVESTDTGRDVE</sequence>
<evidence type="ECO:0000256" key="2">
    <source>
        <dbReference type="SAM" id="MobiDB-lite"/>
    </source>
</evidence>
<dbReference type="Gene3D" id="2.60.40.10">
    <property type="entry name" value="Immunoglobulins"/>
    <property type="match status" value="1"/>
</dbReference>
<feature type="region of interest" description="Disordered" evidence="2">
    <location>
        <begin position="1112"/>
        <end position="1134"/>
    </location>
</feature>
<evidence type="ECO:0000259" key="4">
    <source>
        <dbReference type="Pfam" id="PF16403"/>
    </source>
</evidence>
<dbReference type="InterPro" id="IPR032179">
    <property type="entry name" value="Cry22Aa_Ig-like"/>
</dbReference>
<name>A0ABW2US33_9BACI</name>
<reference evidence="6" key="1">
    <citation type="journal article" date="2019" name="Int. J. Syst. Evol. Microbiol.">
        <title>The Global Catalogue of Microorganisms (GCM) 10K type strain sequencing project: providing services to taxonomists for standard genome sequencing and annotation.</title>
        <authorList>
            <consortium name="The Broad Institute Genomics Platform"/>
            <consortium name="The Broad Institute Genome Sequencing Center for Infectious Disease"/>
            <person name="Wu L."/>
            <person name="Ma J."/>
        </authorList>
    </citation>
    <scope>NUCLEOTIDE SEQUENCE [LARGE SCALE GENOMIC DNA]</scope>
    <source>
        <strain evidence="6">JCM 30234</strain>
    </source>
</reference>
<proteinExistence type="predicted"/>
<dbReference type="InterPro" id="IPR013783">
    <property type="entry name" value="Ig-like_fold"/>
</dbReference>
<evidence type="ECO:0000256" key="3">
    <source>
        <dbReference type="SAM" id="SignalP"/>
    </source>
</evidence>
<feature type="coiled-coil region" evidence="1">
    <location>
        <begin position="776"/>
        <end position="803"/>
    </location>
</feature>
<dbReference type="Proteomes" id="UP001596620">
    <property type="component" value="Unassembled WGS sequence"/>
</dbReference>
<comment type="caution">
    <text evidence="5">The sequence shown here is derived from an EMBL/GenBank/DDBJ whole genome shotgun (WGS) entry which is preliminary data.</text>
</comment>
<gene>
    <name evidence="5" type="ORF">ACFQU8_05540</name>
</gene>
<feature type="coiled-coil region" evidence="1">
    <location>
        <begin position="834"/>
        <end position="871"/>
    </location>
</feature>
<dbReference type="EMBL" id="JBHTGR010000009">
    <property type="protein sequence ID" value="MFC7746704.1"/>
    <property type="molecule type" value="Genomic_DNA"/>
</dbReference>
<protein>
    <submittedName>
        <fullName evidence="5">Immunoglobulin-like domain-containing protein</fullName>
    </submittedName>
</protein>
<feature type="signal peptide" evidence="3">
    <location>
        <begin position="1"/>
        <end position="29"/>
    </location>
</feature>
<evidence type="ECO:0000256" key="1">
    <source>
        <dbReference type="SAM" id="Coils"/>
    </source>
</evidence>